<dbReference type="GO" id="GO:0003697">
    <property type="term" value="F:single-stranded DNA binding"/>
    <property type="evidence" value="ECO:0007669"/>
    <property type="project" value="InterPro"/>
</dbReference>
<evidence type="ECO:0000256" key="4">
    <source>
        <dbReference type="SAM" id="MobiDB-lite"/>
    </source>
</evidence>
<dbReference type="HOGENOM" id="CLU_078758_6_1_9"/>
<feature type="compositionally biased region" description="Polar residues" evidence="4">
    <location>
        <begin position="104"/>
        <end position="118"/>
    </location>
</feature>
<dbReference type="CDD" id="cd04496">
    <property type="entry name" value="SSB_OBF"/>
    <property type="match status" value="1"/>
</dbReference>
<dbReference type="eggNOG" id="COG0629">
    <property type="taxonomic scope" value="Bacteria"/>
</dbReference>
<proteinExistence type="predicted"/>
<dbReference type="KEGG" id="bpb:bpr_IV047"/>
<dbReference type="InterPro" id="IPR000424">
    <property type="entry name" value="Primosome_PriB/ssb"/>
</dbReference>
<dbReference type="SUPFAM" id="SSF50249">
    <property type="entry name" value="Nucleic acid-binding proteins"/>
    <property type="match status" value="1"/>
</dbReference>
<accession>E0S4T0</accession>
<keyword evidence="5" id="KW-0614">Plasmid</keyword>
<dbReference type="Pfam" id="PF00436">
    <property type="entry name" value="SSB"/>
    <property type="match status" value="1"/>
</dbReference>
<evidence type="ECO:0000313" key="6">
    <source>
        <dbReference type="Proteomes" id="UP000001299"/>
    </source>
</evidence>
<protein>
    <recommendedName>
        <fullName evidence="2 3">Single-stranded DNA-binding protein</fullName>
    </recommendedName>
</protein>
<evidence type="ECO:0000256" key="2">
    <source>
        <dbReference type="PIRNR" id="PIRNR002070"/>
    </source>
</evidence>
<dbReference type="EMBL" id="CP001813">
    <property type="protein sequence ID" value="ADL36412.1"/>
    <property type="molecule type" value="Genomic_DNA"/>
</dbReference>
<keyword evidence="6" id="KW-1185">Reference proteome</keyword>
<dbReference type="InterPro" id="IPR012340">
    <property type="entry name" value="NA-bd_OB-fold"/>
</dbReference>
<dbReference type="PROSITE" id="PS50935">
    <property type="entry name" value="SSB"/>
    <property type="match status" value="1"/>
</dbReference>
<sequence>MMNKCLFTGRLTKDPEVRYTQGERTSAVARFSLAIDKQDKEHTTGYINVVAFGKLGEFVEKYLKKGIKIELESHVTPGSYEKDGRKVYTYDFVADKIDFAENKNASSVTSGKTHSEAGSSDDDGFMDIPDGIEEELPFH</sequence>
<gene>
    <name evidence="5" type="primary">ssb4</name>
    <name evidence="5" type="ordered locus">bpr_IV047</name>
</gene>
<geneLocation type="plasmid" evidence="5 6">
    <name>pCY186</name>
</geneLocation>
<keyword evidence="1 2" id="KW-0238">DNA-binding</keyword>
<dbReference type="GO" id="GO:0006260">
    <property type="term" value="P:DNA replication"/>
    <property type="evidence" value="ECO:0007669"/>
    <property type="project" value="InterPro"/>
</dbReference>
<dbReference type="NCBIfam" id="TIGR00621">
    <property type="entry name" value="ssb"/>
    <property type="match status" value="1"/>
</dbReference>
<organism evidence="5 6">
    <name type="scientific">Butyrivibrio proteoclasticus (strain ATCC 51982 / DSM 14932 / B316)</name>
    <name type="common">Clostridium proteoclasticum</name>
    <dbReference type="NCBI Taxonomy" id="515622"/>
    <lineage>
        <taxon>Bacteria</taxon>
        <taxon>Bacillati</taxon>
        <taxon>Bacillota</taxon>
        <taxon>Clostridia</taxon>
        <taxon>Lachnospirales</taxon>
        <taxon>Lachnospiraceae</taxon>
        <taxon>Butyrivibrio</taxon>
    </lineage>
</organism>
<evidence type="ECO:0000256" key="3">
    <source>
        <dbReference type="RuleBase" id="RU000524"/>
    </source>
</evidence>
<name>E0S4T0_BUTPB</name>
<evidence type="ECO:0000313" key="5">
    <source>
        <dbReference type="EMBL" id="ADL36412.1"/>
    </source>
</evidence>
<reference evidence="5 6" key="1">
    <citation type="journal article" date="2010" name="PLoS ONE">
        <title>The glycobiome of the rumen bacterium Butyrivibrio proteoclasticus B316(T) highlights adaptation to a polysaccharide-rich environment.</title>
        <authorList>
            <person name="Kelly W.J."/>
            <person name="Leahy S.C."/>
            <person name="Altermann E."/>
            <person name="Yeoman C.J."/>
            <person name="Dunne J.C."/>
            <person name="Kong Z."/>
            <person name="Pacheco D.M."/>
            <person name="Li D."/>
            <person name="Noel S.J."/>
            <person name="Moon C.D."/>
            <person name="Cookson A.L."/>
            <person name="Attwood G.T."/>
        </authorList>
    </citation>
    <scope>NUCLEOTIDE SEQUENCE [LARGE SCALE GENOMIC DNA]</scope>
    <source>
        <strain evidence="6">ATCC 51982 / DSM 14932 / B316</strain>
        <plasmid evidence="6">Plasmid pCY186</plasmid>
    </source>
</reference>
<dbReference type="InterPro" id="IPR011344">
    <property type="entry name" value="ssDNA-bd"/>
</dbReference>
<dbReference type="AlphaFoldDB" id="E0S4T0"/>
<evidence type="ECO:0000256" key="1">
    <source>
        <dbReference type="ARBA" id="ARBA00023125"/>
    </source>
</evidence>
<dbReference type="Gene3D" id="2.40.50.140">
    <property type="entry name" value="Nucleic acid-binding proteins"/>
    <property type="match status" value="1"/>
</dbReference>
<dbReference type="PIRSF" id="PIRSF002070">
    <property type="entry name" value="SSB"/>
    <property type="match status" value="1"/>
</dbReference>
<feature type="region of interest" description="Disordered" evidence="4">
    <location>
        <begin position="104"/>
        <end position="127"/>
    </location>
</feature>
<dbReference type="Proteomes" id="UP000001299">
    <property type="component" value="Plasmid pCY186"/>
</dbReference>